<keyword evidence="4" id="KW-1185">Reference proteome</keyword>
<reference evidence="3 4" key="1">
    <citation type="journal article" date="2012" name="J. Bacteriol.">
        <title>Genome Sequence of Nitratireductor indicus Type Strain C115.</title>
        <authorList>
            <person name="Lai Q."/>
            <person name="Li G."/>
            <person name="Yu Z."/>
            <person name="Shao Z."/>
        </authorList>
    </citation>
    <scope>NUCLEOTIDE SEQUENCE [LARGE SCALE GENOMIC DNA]</scope>
    <source>
        <strain evidence="3 4">C115</strain>
    </source>
</reference>
<organism evidence="3 4">
    <name type="scientific">Nitratireductor indicus C115</name>
    <dbReference type="NCBI Taxonomy" id="1231190"/>
    <lineage>
        <taxon>Bacteria</taxon>
        <taxon>Pseudomonadati</taxon>
        <taxon>Pseudomonadota</taxon>
        <taxon>Alphaproteobacteria</taxon>
        <taxon>Hyphomicrobiales</taxon>
        <taxon>Phyllobacteriaceae</taxon>
        <taxon>Nitratireductor</taxon>
    </lineage>
</organism>
<evidence type="ECO:0000256" key="2">
    <source>
        <dbReference type="ARBA" id="ARBA00023235"/>
    </source>
</evidence>
<dbReference type="Gene3D" id="3.10.310.10">
    <property type="entry name" value="Diaminopimelate Epimerase, Chain A, domain 1"/>
    <property type="match status" value="2"/>
</dbReference>
<dbReference type="eggNOG" id="COG2828">
    <property type="taxonomic scope" value="Bacteria"/>
</dbReference>
<dbReference type="AlphaFoldDB" id="K2PNC0"/>
<comment type="similarity">
    <text evidence="1">Belongs to the PrpF family.</text>
</comment>
<dbReference type="Pfam" id="PF04303">
    <property type="entry name" value="PrpF"/>
    <property type="match status" value="1"/>
</dbReference>
<protein>
    <submittedName>
        <fullName evidence="3">PrpF family protein</fullName>
    </submittedName>
</protein>
<dbReference type="EMBL" id="AMSI01000006">
    <property type="protein sequence ID" value="EKF42567.1"/>
    <property type="molecule type" value="Genomic_DNA"/>
</dbReference>
<keyword evidence="2" id="KW-0413">Isomerase</keyword>
<dbReference type="PATRIC" id="fig|1231190.3.peg.2276"/>
<sequence>MTLMRVPAAFIRGGTSKAVVFRRSDLPEEAAWPALFRAVLGSPDPNGRQLDGMGGGISSLSKICVVGPSSRADADVDYTFAQVSVTGTTVDFSGNCGNMSSAIGPFAVEEGLVSAPANGQTVVRIHNTNSGKIIHSRFEMRDGAAVVDGDFALPGVAGTGAPVELAFQDPAGTRGNGLLPAGAAVVELALSDGGTIAATAVDSATPAVFVRAADLGADCGALPQDIDADAGLMARLEEVRRAASVAMGIAPDLEQAGAIIAIPKIAMVGPADAFRTLAGESIASEGHDILVRMISAGQAHRAIPITGALALASAATVEGGIVADCLSDGADAGRLRLGTPSGVITVGAETQDGRILSAKVIRTQRRLMEGTVCVRGSLAFPKAETAQ</sequence>
<dbReference type="SUPFAM" id="SSF54506">
    <property type="entry name" value="Diaminopimelate epimerase-like"/>
    <property type="match status" value="2"/>
</dbReference>
<name>K2PNC0_9HYPH</name>
<dbReference type="InterPro" id="IPR007400">
    <property type="entry name" value="PrpF-like"/>
</dbReference>
<dbReference type="STRING" id="721133.SAMN05216176_106215"/>
<evidence type="ECO:0000256" key="1">
    <source>
        <dbReference type="ARBA" id="ARBA00007673"/>
    </source>
</evidence>
<comment type="caution">
    <text evidence="3">The sequence shown here is derived from an EMBL/GenBank/DDBJ whole genome shotgun (WGS) entry which is preliminary data.</text>
</comment>
<dbReference type="Proteomes" id="UP000007374">
    <property type="component" value="Unassembled WGS sequence"/>
</dbReference>
<dbReference type="PANTHER" id="PTHR43709:SF2">
    <property type="entry name" value="DUF453 DOMAIN PROTEIN (AFU_ORTHOLOGUE AFUA_6G00360)"/>
    <property type="match status" value="1"/>
</dbReference>
<dbReference type="GO" id="GO:0016853">
    <property type="term" value="F:isomerase activity"/>
    <property type="evidence" value="ECO:0007669"/>
    <property type="project" value="UniProtKB-KW"/>
</dbReference>
<accession>K2PNC0</accession>
<proteinExistence type="inferred from homology"/>
<gene>
    <name evidence="3" type="ORF">NA8A_10908</name>
</gene>
<evidence type="ECO:0000313" key="4">
    <source>
        <dbReference type="Proteomes" id="UP000007374"/>
    </source>
</evidence>
<dbReference type="OrthoDB" id="9779763at2"/>
<dbReference type="PANTHER" id="PTHR43709">
    <property type="entry name" value="ACONITATE ISOMERASE-RELATED"/>
    <property type="match status" value="1"/>
</dbReference>
<evidence type="ECO:0000313" key="3">
    <source>
        <dbReference type="EMBL" id="EKF42567.1"/>
    </source>
</evidence>
<dbReference type="RefSeq" id="WP_009756570.1">
    <property type="nucleotide sequence ID" value="NZ_AMSI01000006.1"/>
</dbReference>